<keyword evidence="1" id="KW-0472">Membrane</keyword>
<dbReference type="AlphaFoldDB" id="A0A3N4K3U4"/>
<reference evidence="2 3" key="1">
    <citation type="journal article" date="2018" name="Nat. Ecol. Evol.">
        <title>Pezizomycetes genomes reveal the molecular basis of ectomycorrhizal truffle lifestyle.</title>
        <authorList>
            <person name="Murat C."/>
            <person name="Payen T."/>
            <person name="Noel B."/>
            <person name="Kuo A."/>
            <person name="Morin E."/>
            <person name="Chen J."/>
            <person name="Kohler A."/>
            <person name="Krizsan K."/>
            <person name="Balestrini R."/>
            <person name="Da Silva C."/>
            <person name="Montanini B."/>
            <person name="Hainaut M."/>
            <person name="Levati E."/>
            <person name="Barry K.W."/>
            <person name="Belfiori B."/>
            <person name="Cichocki N."/>
            <person name="Clum A."/>
            <person name="Dockter R.B."/>
            <person name="Fauchery L."/>
            <person name="Guy J."/>
            <person name="Iotti M."/>
            <person name="Le Tacon F."/>
            <person name="Lindquist E.A."/>
            <person name="Lipzen A."/>
            <person name="Malagnac F."/>
            <person name="Mello A."/>
            <person name="Molinier V."/>
            <person name="Miyauchi S."/>
            <person name="Poulain J."/>
            <person name="Riccioni C."/>
            <person name="Rubini A."/>
            <person name="Sitrit Y."/>
            <person name="Splivallo R."/>
            <person name="Traeger S."/>
            <person name="Wang M."/>
            <person name="Zifcakova L."/>
            <person name="Wipf D."/>
            <person name="Zambonelli A."/>
            <person name="Paolocci F."/>
            <person name="Nowrousian M."/>
            <person name="Ottonello S."/>
            <person name="Baldrian P."/>
            <person name="Spatafora J.W."/>
            <person name="Henrissat B."/>
            <person name="Nagy L.G."/>
            <person name="Aury J.M."/>
            <person name="Wincker P."/>
            <person name="Grigoriev I.V."/>
            <person name="Bonfante P."/>
            <person name="Martin F.M."/>
        </authorList>
    </citation>
    <scope>NUCLEOTIDE SEQUENCE [LARGE SCALE GENOMIC DNA]</scope>
    <source>
        <strain evidence="2 3">120613-1</strain>
    </source>
</reference>
<dbReference type="Proteomes" id="UP000276215">
    <property type="component" value="Unassembled WGS sequence"/>
</dbReference>
<keyword evidence="3" id="KW-1185">Reference proteome</keyword>
<organism evidence="2 3">
    <name type="scientific">Choiromyces venosus 120613-1</name>
    <dbReference type="NCBI Taxonomy" id="1336337"/>
    <lineage>
        <taxon>Eukaryota</taxon>
        <taxon>Fungi</taxon>
        <taxon>Dikarya</taxon>
        <taxon>Ascomycota</taxon>
        <taxon>Pezizomycotina</taxon>
        <taxon>Pezizomycetes</taxon>
        <taxon>Pezizales</taxon>
        <taxon>Tuberaceae</taxon>
        <taxon>Choiromyces</taxon>
    </lineage>
</organism>
<protein>
    <submittedName>
        <fullName evidence="2">Uncharacterized protein</fullName>
    </submittedName>
</protein>
<feature type="transmembrane region" description="Helical" evidence="1">
    <location>
        <begin position="20"/>
        <end position="40"/>
    </location>
</feature>
<evidence type="ECO:0000313" key="3">
    <source>
        <dbReference type="Proteomes" id="UP000276215"/>
    </source>
</evidence>
<name>A0A3N4K3U4_9PEZI</name>
<gene>
    <name evidence="2" type="ORF">L873DRAFT_1799997</name>
</gene>
<dbReference type="EMBL" id="ML120360">
    <property type="protein sequence ID" value="RPB03999.1"/>
    <property type="molecule type" value="Genomic_DNA"/>
</dbReference>
<evidence type="ECO:0000313" key="2">
    <source>
        <dbReference type="EMBL" id="RPB03999.1"/>
    </source>
</evidence>
<keyword evidence="1" id="KW-1133">Transmembrane helix</keyword>
<proteinExistence type="predicted"/>
<sequence length="104" mass="11704">MEGLPLCKFYQKSLWELTDAILICIILTCLRALIPFRSYLTVSVASVLLDTPFPDSIKGGFGFYDLCESLWLHNIVALRKSRMAKISFYSFGTMEIGVDRGALC</sequence>
<accession>A0A3N4K3U4</accession>
<keyword evidence="1" id="KW-0812">Transmembrane</keyword>
<evidence type="ECO:0000256" key="1">
    <source>
        <dbReference type="SAM" id="Phobius"/>
    </source>
</evidence>